<gene>
    <name evidence="3" type="ORF">DSM106972_023630</name>
</gene>
<keyword evidence="4" id="KW-1185">Reference proteome</keyword>
<dbReference type="EMBL" id="RSCL01000005">
    <property type="protein sequence ID" value="RUT07102.1"/>
    <property type="molecule type" value="Genomic_DNA"/>
</dbReference>
<dbReference type="AlphaFoldDB" id="A0A3S1CN59"/>
<accession>A0A3S1CN59</accession>
<evidence type="ECO:0000313" key="4">
    <source>
        <dbReference type="Proteomes" id="UP000271624"/>
    </source>
</evidence>
<dbReference type="OrthoDB" id="517206at2"/>
<proteinExistence type="predicted"/>
<protein>
    <submittedName>
        <fullName evidence="3">Uncharacterized protein</fullName>
    </submittedName>
</protein>
<reference evidence="3" key="1">
    <citation type="submission" date="2018-12" db="EMBL/GenBank/DDBJ databases">
        <authorList>
            <person name="Will S."/>
            <person name="Neumann-Schaal M."/>
            <person name="Henke P."/>
        </authorList>
    </citation>
    <scope>NUCLEOTIDE SEQUENCE</scope>
    <source>
        <strain evidence="3">PCC 7102</strain>
    </source>
</reference>
<dbReference type="Proteomes" id="UP000271624">
    <property type="component" value="Unassembled WGS sequence"/>
</dbReference>
<sequence length="129" mass="14766">MLWKLAVGALMLPAYLGISTVSAQAAVTPQSSAQSEVAQSVQDSEPQYYANNYNYQSNCKPRYKRQSYGGYKQQNYYRPRHSGYHQTNYYRHSGHKKYGHGSHNNGYQNNGYHNNGYQNNGYHNNGYGH</sequence>
<evidence type="ECO:0000256" key="2">
    <source>
        <dbReference type="SAM" id="SignalP"/>
    </source>
</evidence>
<evidence type="ECO:0000313" key="3">
    <source>
        <dbReference type="EMBL" id="RUT07102.1"/>
    </source>
</evidence>
<feature type="chain" id="PRO_5030083013" evidence="2">
    <location>
        <begin position="26"/>
        <end position="129"/>
    </location>
</feature>
<name>A0A3S1CN59_9CYAN</name>
<feature type="compositionally biased region" description="Low complexity" evidence="1">
    <location>
        <begin position="101"/>
        <end position="129"/>
    </location>
</feature>
<keyword evidence="2" id="KW-0732">Signal</keyword>
<reference evidence="3" key="2">
    <citation type="journal article" date="2019" name="Genome Biol. Evol.">
        <title>Day and night: Metabolic profiles and evolutionary relationships of six axenic non-marine cyanobacteria.</title>
        <authorList>
            <person name="Will S.E."/>
            <person name="Henke P."/>
            <person name="Boedeker C."/>
            <person name="Huang S."/>
            <person name="Brinkmann H."/>
            <person name="Rohde M."/>
            <person name="Jarek M."/>
            <person name="Friedl T."/>
            <person name="Seufert S."/>
            <person name="Schumacher M."/>
            <person name="Overmann J."/>
            <person name="Neumann-Schaal M."/>
            <person name="Petersen J."/>
        </authorList>
    </citation>
    <scope>NUCLEOTIDE SEQUENCE [LARGE SCALE GENOMIC DNA]</scope>
    <source>
        <strain evidence="3">PCC 7102</strain>
    </source>
</reference>
<dbReference type="RefSeq" id="WP_127080948.1">
    <property type="nucleotide sequence ID" value="NZ_RSCL01000005.1"/>
</dbReference>
<feature type="region of interest" description="Disordered" evidence="1">
    <location>
        <begin position="74"/>
        <end position="129"/>
    </location>
</feature>
<organism evidence="3 4">
    <name type="scientific">Dulcicalothrix desertica PCC 7102</name>
    <dbReference type="NCBI Taxonomy" id="232991"/>
    <lineage>
        <taxon>Bacteria</taxon>
        <taxon>Bacillati</taxon>
        <taxon>Cyanobacteriota</taxon>
        <taxon>Cyanophyceae</taxon>
        <taxon>Nostocales</taxon>
        <taxon>Calotrichaceae</taxon>
        <taxon>Dulcicalothrix</taxon>
    </lineage>
</organism>
<feature type="signal peptide" evidence="2">
    <location>
        <begin position="1"/>
        <end position="25"/>
    </location>
</feature>
<evidence type="ECO:0000256" key="1">
    <source>
        <dbReference type="SAM" id="MobiDB-lite"/>
    </source>
</evidence>
<comment type="caution">
    <text evidence="3">The sequence shown here is derived from an EMBL/GenBank/DDBJ whole genome shotgun (WGS) entry which is preliminary data.</text>
</comment>